<dbReference type="SMART" id="SM00248">
    <property type="entry name" value="ANK"/>
    <property type="match status" value="1"/>
</dbReference>
<keyword evidence="2" id="KW-1185">Reference proteome</keyword>
<dbReference type="InterPro" id="IPR036770">
    <property type="entry name" value="Ankyrin_rpt-contain_sf"/>
</dbReference>
<sequence length="216" mass="23651">MLSGAKKSVAVVTQLSFLVERDHSGQFVFAAGFRRFLKNFEGNTAMHDAAEAGSETIVKMLLDAGAHNMPDDFGVTPMILLADVAEPQHTRDAMKVKAAILFPYLKSLSRLYGATLVDKKMDLGAAVRIWNEAMTYGRPSGIATPIDVYDNLVELDSFSDIRNVVGDPDAIRMQVATSSGIFPHFPSSLVFLETSRSFQLHCSYAILAGFKMNLNI</sequence>
<evidence type="ECO:0000313" key="2">
    <source>
        <dbReference type="Proteomes" id="UP000887564"/>
    </source>
</evidence>
<dbReference type="InterPro" id="IPR002110">
    <property type="entry name" value="Ankyrin_rpt"/>
</dbReference>
<dbReference type="PROSITE" id="PS50297">
    <property type="entry name" value="ANK_REP_REGION"/>
    <property type="match status" value="1"/>
</dbReference>
<name>A0A914R7C7_PAREQ</name>
<organism evidence="2 3">
    <name type="scientific">Parascaris equorum</name>
    <name type="common">Equine roundworm</name>
    <dbReference type="NCBI Taxonomy" id="6256"/>
    <lineage>
        <taxon>Eukaryota</taxon>
        <taxon>Metazoa</taxon>
        <taxon>Ecdysozoa</taxon>
        <taxon>Nematoda</taxon>
        <taxon>Chromadorea</taxon>
        <taxon>Rhabditida</taxon>
        <taxon>Spirurina</taxon>
        <taxon>Ascaridomorpha</taxon>
        <taxon>Ascaridoidea</taxon>
        <taxon>Ascarididae</taxon>
        <taxon>Parascaris</taxon>
    </lineage>
</organism>
<evidence type="ECO:0000256" key="1">
    <source>
        <dbReference type="PROSITE-ProRule" id="PRU00023"/>
    </source>
</evidence>
<keyword evidence="1" id="KW-0040">ANK repeat</keyword>
<feature type="repeat" description="ANK" evidence="1">
    <location>
        <begin position="41"/>
        <end position="66"/>
    </location>
</feature>
<dbReference type="AlphaFoldDB" id="A0A914R7C7"/>
<protein>
    <submittedName>
        <fullName evidence="3">ANK_REP_REGION domain-containing protein</fullName>
    </submittedName>
</protein>
<dbReference type="Proteomes" id="UP000887564">
    <property type="component" value="Unplaced"/>
</dbReference>
<proteinExistence type="predicted"/>
<reference evidence="3" key="1">
    <citation type="submission" date="2022-11" db="UniProtKB">
        <authorList>
            <consortium name="WormBaseParasite"/>
        </authorList>
    </citation>
    <scope>IDENTIFICATION</scope>
</reference>
<dbReference type="Gene3D" id="1.25.40.20">
    <property type="entry name" value="Ankyrin repeat-containing domain"/>
    <property type="match status" value="1"/>
</dbReference>
<dbReference type="SUPFAM" id="SSF48403">
    <property type="entry name" value="Ankyrin repeat"/>
    <property type="match status" value="1"/>
</dbReference>
<evidence type="ECO:0000313" key="3">
    <source>
        <dbReference type="WBParaSite" id="PEQ_0000216801-mRNA-1"/>
    </source>
</evidence>
<dbReference type="PROSITE" id="PS50088">
    <property type="entry name" value="ANK_REPEAT"/>
    <property type="match status" value="1"/>
</dbReference>
<dbReference type="Pfam" id="PF00023">
    <property type="entry name" value="Ank"/>
    <property type="match status" value="1"/>
</dbReference>
<accession>A0A914R7C7</accession>
<dbReference type="WBParaSite" id="PEQ_0000216801-mRNA-1">
    <property type="protein sequence ID" value="PEQ_0000216801-mRNA-1"/>
    <property type="gene ID" value="PEQ_0000216801"/>
</dbReference>